<dbReference type="InterPro" id="IPR011545">
    <property type="entry name" value="DEAD/DEAH_box_helicase_dom"/>
</dbReference>
<evidence type="ECO:0000256" key="2">
    <source>
        <dbReference type="ARBA" id="ARBA00022553"/>
    </source>
</evidence>
<comment type="function">
    <text evidence="14">RNA helicase.</text>
</comment>
<keyword evidence="2" id="KW-0597">Phosphoprotein</keyword>
<dbReference type="CDD" id="cd17946">
    <property type="entry name" value="DEADc_DDX24"/>
    <property type="match status" value="1"/>
</dbReference>
<keyword evidence="8" id="KW-0539">Nucleus</keyword>
<feature type="domain" description="DEAD-box RNA helicase Q" evidence="17">
    <location>
        <begin position="190"/>
        <end position="218"/>
    </location>
</feature>
<evidence type="ECO:0000256" key="5">
    <source>
        <dbReference type="ARBA" id="ARBA00022806"/>
    </source>
</evidence>
<comment type="function">
    <text evidence="11">ATP-dependent RNA helicase that plays a role in various aspects of RNA metabolism including pre-mRNA splicing and is thereby involved in different biological processes such as cell cycle regulation or innate immunity. Plays an inhibitory role in TP53 transcriptional activity and subsequently in TP53 controlled cell growth arrest and senescence by inhibiting its EP300 mediated acetylation. Negatively regulates cytosolic RNA-mediated innate immune signaling at least in part by affecting RIPK1/IRF7 interactions. Alternatively, possesses antiviral activity by recognizing gammaherpesvirus transcripts in the context of lytic reactivation. Plays an essential role in cell cycle regulation in vascular smooth muscle cells by interacting with and regulating FANCA (Fanconi anemia complementation group A) mRNA.</text>
</comment>
<dbReference type="PROSITE" id="PS51195">
    <property type="entry name" value="Q_MOTIF"/>
    <property type="match status" value="1"/>
</dbReference>
<comment type="domain">
    <text evidence="14">The Q motif is unique to and characteristic of the DEAD box family of RNA helicases and controls ATP binding and hydrolysis.</text>
</comment>
<dbReference type="InterPro" id="IPR027417">
    <property type="entry name" value="P-loop_NTPase"/>
</dbReference>
<dbReference type="GO" id="GO:0003723">
    <property type="term" value="F:RNA binding"/>
    <property type="evidence" value="ECO:0007669"/>
    <property type="project" value="UniProtKB-UniRule"/>
</dbReference>
<feature type="region of interest" description="Disordered" evidence="15">
    <location>
        <begin position="260"/>
        <end position="296"/>
    </location>
</feature>
<dbReference type="CDD" id="cd18787">
    <property type="entry name" value="SF2_C_DEAD"/>
    <property type="match status" value="1"/>
</dbReference>
<evidence type="ECO:0000256" key="4">
    <source>
        <dbReference type="ARBA" id="ARBA00022801"/>
    </source>
</evidence>
<feature type="compositionally biased region" description="Basic residues" evidence="15">
    <location>
        <begin position="93"/>
        <end position="103"/>
    </location>
</feature>
<feature type="compositionally biased region" description="Low complexity" evidence="15">
    <location>
        <begin position="800"/>
        <end position="821"/>
    </location>
</feature>
<dbReference type="PROSITE" id="PS51192">
    <property type="entry name" value="HELICASE_ATP_BIND_1"/>
    <property type="match status" value="1"/>
</dbReference>
<evidence type="ECO:0000256" key="12">
    <source>
        <dbReference type="ARBA" id="ARBA00064166"/>
    </source>
</evidence>
<keyword evidence="4 14" id="KW-0378">Hydrolase</keyword>
<evidence type="ECO:0000256" key="8">
    <source>
        <dbReference type="ARBA" id="ARBA00023242"/>
    </source>
</evidence>
<dbReference type="FunFam" id="3.40.50.300:FF:001059">
    <property type="entry name" value="ATP-dependent RNA helicase DDX24"/>
    <property type="match status" value="1"/>
</dbReference>
<evidence type="ECO:0000256" key="11">
    <source>
        <dbReference type="ARBA" id="ARBA00054398"/>
    </source>
</evidence>
<keyword evidence="3 14" id="KW-0547">Nucleotide-binding</keyword>
<evidence type="ECO:0000256" key="13">
    <source>
        <dbReference type="PROSITE-ProRule" id="PRU00552"/>
    </source>
</evidence>
<dbReference type="Gene3D" id="3.40.50.300">
    <property type="entry name" value="P-loop containing nucleotide triphosphate hydrolases"/>
    <property type="match status" value="3"/>
</dbReference>
<comment type="subcellular location">
    <subcellularLocation>
        <location evidence="1">Nucleus</location>
    </subcellularLocation>
</comment>
<dbReference type="AlphaFoldDB" id="A0A2K6NNU6"/>
<dbReference type="GO" id="GO:0005634">
    <property type="term" value="C:nucleus"/>
    <property type="evidence" value="ECO:0007669"/>
    <property type="project" value="UniProtKB-SubCell"/>
</dbReference>
<evidence type="ECO:0000256" key="1">
    <source>
        <dbReference type="ARBA" id="ARBA00004123"/>
    </source>
</evidence>
<dbReference type="InterPro" id="IPR014014">
    <property type="entry name" value="RNA_helicase_DEAD_Q_motif"/>
</dbReference>
<evidence type="ECO:0000259" key="16">
    <source>
        <dbReference type="PROSITE" id="PS51192"/>
    </source>
</evidence>
<dbReference type="SMART" id="SM00487">
    <property type="entry name" value="DEXDc"/>
    <property type="match status" value="1"/>
</dbReference>
<dbReference type="GeneTree" id="ENSGT00550000074847"/>
<evidence type="ECO:0000256" key="15">
    <source>
        <dbReference type="SAM" id="MobiDB-lite"/>
    </source>
</evidence>
<reference evidence="18" key="2">
    <citation type="submission" date="2025-09" db="UniProtKB">
        <authorList>
            <consortium name="Ensembl"/>
        </authorList>
    </citation>
    <scope>IDENTIFICATION</scope>
</reference>
<dbReference type="Proteomes" id="UP000233200">
    <property type="component" value="Unplaced"/>
</dbReference>
<feature type="region of interest" description="Disordered" evidence="15">
    <location>
        <begin position="61"/>
        <end position="169"/>
    </location>
</feature>
<evidence type="ECO:0000259" key="17">
    <source>
        <dbReference type="PROSITE" id="PS51195"/>
    </source>
</evidence>
<feature type="compositionally biased region" description="Polar residues" evidence="15">
    <location>
        <begin position="784"/>
        <end position="799"/>
    </location>
</feature>
<dbReference type="Ensembl" id="ENSRROT00000026722.1">
    <property type="protein sequence ID" value="ENSRROP00000005944.1"/>
    <property type="gene ID" value="ENSRROG00000023933.1"/>
</dbReference>
<evidence type="ECO:0000313" key="19">
    <source>
        <dbReference type="Proteomes" id="UP000233200"/>
    </source>
</evidence>
<proteinExistence type="inferred from homology"/>
<sequence length="844" mass="94320">MKLKDTKSRPKSSNYGKFQTKGIKVVGKWKEVKIDPNMFADGQMDDLVCFEELTDYQLVSPAKNPSSLFSKEAPKRKAQAVSEEEEEGESSSPKKKIKLKKSKSVATEGTSTQKEVEVKDSELEAQGDGMVCDDPEAGEKTSENLVQTAPKKKKSKGKKGLEPSQSSAVKVPKKVKTWIPEVHDQKANVSAWKDLFVPRPVLRALSFLGFSAPTPIQALTLAPAIRDRLDILGAAETGSGKTLAFAIPMIHAVLQWQKRNAAPPPSNTDASPGETRTEAGAETGSPGKAEAESGALPDDTIIESEALPSDTAAEARAKTGGTVSDQALVFGDDDAGEGPSSLIREKPVPKQNENEEENLDKEQTGNLKQELDDKSATCKAYPKRPLLGLVLTPTRELAVQVKQHVDAVARFTGIKTAILVGGMSTQKQQRMLSRRPEIVVATPGRLWELIKEKHYHLRNLRQLRCLVVDEADRMVEKGHFAELSQLLEMLSDSQYNPKRQTLVFSATLTLVHQAPARILHKKHTKKMDKTAKLDLLMQKIGMRGKPKVIDLTRNEATVETLTETKIHCETDEKDFYLYYFLMQYPGRSLVFANSISCIKRLSGLLKVLDIMPLTLHACMHQKQRLRNLEQFARLEDVRFGDVALRRGPIPRTSEIYVHRSGRTARAANEGLSLMLIGPEDVINFKKIYKTLKKDEDIPLFPVQTKYMDVVKERIRLARQIEKSEYRNFQACLHNSWIEQAAAALEIELEEDMYKGGKADQQEERRRQKQMKVLKKELRHLLSQPLFTESQKTKYPTQSGKPPLLVSAPSKSKSALSCLSKQQQKKTKKPKEPQPEQPQPSTSAN</sequence>
<dbReference type="EC" id="3.6.4.13" evidence="14"/>
<evidence type="ECO:0000256" key="7">
    <source>
        <dbReference type="ARBA" id="ARBA00022884"/>
    </source>
</evidence>
<dbReference type="InterPro" id="IPR014001">
    <property type="entry name" value="Helicase_ATP-bd"/>
</dbReference>
<evidence type="ECO:0000256" key="10">
    <source>
        <dbReference type="ARBA" id="ARBA00047984"/>
    </source>
</evidence>
<name>A0A2K6NNU6_RHIRO</name>
<dbReference type="Pfam" id="PF00270">
    <property type="entry name" value="DEAD"/>
    <property type="match status" value="1"/>
</dbReference>
<feature type="region of interest" description="Disordered" evidence="15">
    <location>
        <begin position="311"/>
        <end position="374"/>
    </location>
</feature>
<keyword evidence="5 14" id="KW-0347">Helicase</keyword>
<keyword evidence="6 14" id="KW-0067">ATP-binding</keyword>
<dbReference type="GO" id="GO:0003724">
    <property type="term" value="F:RNA helicase activity"/>
    <property type="evidence" value="ECO:0007669"/>
    <property type="project" value="UniProtKB-EC"/>
</dbReference>
<dbReference type="PANTHER" id="PTHR24031">
    <property type="entry name" value="RNA HELICASE"/>
    <property type="match status" value="1"/>
</dbReference>
<dbReference type="GO" id="GO:0016787">
    <property type="term" value="F:hydrolase activity"/>
    <property type="evidence" value="ECO:0007669"/>
    <property type="project" value="UniProtKB-KW"/>
</dbReference>
<feature type="domain" description="Helicase ATP-binding" evidence="16">
    <location>
        <begin position="222"/>
        <end position="526"/>
    </location>
</feature>
<evidence type="ECO:0000256" key="3">
    <source>
        <dbReference type="ARBA" id="ARBA00022741"/>
    </source>
</evidence>
<evidence type="ECO:0000256" key="9">
    <source>
        <dbReference type="ARBA" id="ARBA00038457"/>
    </source>
</evidence>
<dbReference type="PROSITE" id="PS00039">
    <property type="entry name" value="DEAD_ATP_HELICASE"/>
    <property type="match status" value="1"/>
</dbReference>
<comment type="subunit">
    <text evidence="12">Interacts with FADD. Interacts with RIPK1; this interaction disrupts RLR signaling activation of IFN-dependent transcription factor IRF7. Interacts with NIP7. Interacts with EP300; this interaction prevents TP53 acetylation mediated by EP300.</text>
</comment>
<evidence type="ECO:0000313" key="18">
    <source>
        <dbReference type="Ensembl" id="ENSRROP00000005944.1"/>
    </source>
</evidence>
<feature type="region of interest" description="Disordered" evidence="15">
    <location>
        <begin position="784"/>
        <end position="844"/>
    </location>
</feature>
<comment type="catalytic activity">
    <reaction evidence="10 14">
        <text>ATP + H2O = ADP + phosphate + H(+)</text>
        <dbReference type="Rhea" id="RHEA:13065"/>
        <dbReference type="ChEBI" id="CHEBI:15377"/>
        <dbReference type="ChEBI" id="CHEBI:15378"/>
        <dbReference type="ChEBI" id="CHEBI:30616"/>
        <dbReference type="ChEBI" id="CHEBI:43474"/>
        <dbReference type="ChEBI" id="CHEBI:456216"/>
        <dbReference type="EC" id="3.6.4.13"/>
    </reaction>
</comment>
<dbReference type="InterPro" id="IPR000629">
    <property type="entry name" value="RNA-helicase_DEAD-box_CS"/>
</dbReference>
<dbReference type="SUPFAM" id="SSF52540">
    <property type="entry name" value="P-loop containing nucleoside triphosphate hydrolases"/>
    <property type="match status" value="2"/>
</dbReference>
<reference evidence="18" key="1">
    <citation type="submission" date="2025-08" db="UniProtKB">
        <authorList>
            <consortium name="Ensembl"/>
        </authorList>
    </citation>
    <scope>IDENTIFICATION</scope>
</reference>
<dbReference type="GO" id="GO:0005524">
    <property type="term" value="F:ATP binding"/>
    <property type="evidence" value="ECO:0007669"/>
    <property type="project" value="UniProtKB-UniRule"/>
</dbReference>
<evidence type="ECO:0000256" key="6">
    <source>
        <dbReference type="ARBA" id="ARBA00022840"/>
    </source>
</evidence>
<organism evidence="18 19">
    <name type="scientific">Rhinopithecus roxellana</name>
    <name type="common">Golden snub-nosed monkey</name>
    <name type="synonym">Pygathrix roxellana</name>
    <dbReference type="NCBI Taxonomy" id="61622"/>
    <lineage>
        <taxon>Eukaryota</taxon>
        <taxon>Metazoa</taxon>
        <taxon>Chordata</taxon>
        <taxon>Craniata</taxon>
        <taxon>Vertebrata</taxon>
        <taxon>Euteleostomi</taxon>
        <taxon>Mammalia</taxon>
        <taxon>Eutheria</taxon>
        <taxon>Euarchontoglires</taxon>
        <taxon>Primates</taxon>
        <taxon>Haplorrhini</taxon>
        <taxon>Catarrhini</taxon>
        <taxon>Cercopithecidae</taxon>
        <taxon>Colobinae</taxon>
        <taxon>Rhinopithecus</taxon>
    </lineage>
</organism>
<protein>
    <recommendedName>
        <fullName evidence="14">ATP-dependent RNA helicase</fullName>
        <ecNumber evidence="14">3.6.4.13</ecNumber>
    </recommendedName>
</protein>
<feature type="short sequence motif" description="Q motif" evidence="13">
    <location>
        <begin position="190"/>
        <end position="218"/>
    </location>
</feature>
<evidence type="ECO:0000256" key="14">
    <source>
        <dbReference type="RuleBase" id="RU365068"/>
    </source>
</evidence>
<keyword evidence="19" id="KW-1185">Reference proteome</keyword>
<accession>A0A2K6NNU6</accession>
<keyword evidence="7 14" id="KW-0694">RNA-binding</keyword>
<comment type="similarity">
    <text evidence="9">Belongs to the DEAD box helicase family. DDX24/MAK5 subfamily.</text>
</comment>